<dbReference type="RefSeq" id="WP_269084002.1">
    <property type="nucleotide sequence ID" value="NZ_BBIM01000028.1"/>
</dbReference>
<dbReference type="InterPro" id="IPR014347">
    <property type="entry name" value="Tautomerase/MIF_sf"/>
</dbReference>
<proteinExistence type="inferred from homology"/>
<protein>
    <submittedName>
        <fullName evidence="4">4-oxalocrotonate tautomerase</fullName>
        <ecNumber evidence="4">5.3.2.6</ecNumber>
    </submittedName>
</protein>
<dbReference type="Proteomes" id="UP001302696">
    <property type="component" value="Chromosome"/>
</dbReference>
<dbReference type="PANTHER" id="PTHR35530:SF1">
    <property type="entry name" value="2-HYDROXYMUCONATE TAUTOMERASE"/>
    <property type="match status" value="1"/>
</dbReference>
<evidence type="ECO:0000313" key="5">
    <source>
        <dbReference type="Proteomes" id="UP001302696"/>
    </source>
</evidence>
<evidence type="ECO:0000256" key="2">
    <source>
        <dbReference type="ARBA" id="ARBA00023235"/>
    </source>
</evidence>
<evidence type="ECO:0000313" key="4">
    <source>
        <dbReference type="EMBL" id="WPC22580.1"/>
    </source>
</evidence>
<gene>
    <name evidence="4" type="ORF">N6G96_05165</name>
</gene>
<evidence type="ECO:0000256" key="1">
    <source>
        <dbReference type="ARBA" id="ARBA00006723"/>
    </source>
</evidence>
<name>A0ABZ0Q6H2_9LACO</name>
<dbReference type="EMBL" id="CP104778">
    <property type="protein sequence ID" value="WPC22580.1"/>
    <property type="molecule type" value="Genomic_DNA"/>
</dbReference>
<feature type="domain" description="4-oxalocrotonate tautomerase-like" evidence="3">
    <location>
        <begin position="8"/>
        <end position="62"/>
    </location>
</feature>
<comment type="similarity">
    <text evidence="1">Belongs to the 4-oxalocrotonate tautomerase family.</text>
</comment>
<dbReference type="GO" id="GO:0016853">
    <property type="term" value="F:isomerase activity"/>
    <property type="evidence" value="ECO:0007669"/>
    <property type="project" value="UniProtKB-KW"/>
</dbReference>
<keyword evidence="2 4" id="KW-0413">Isomerase</keyword>
<evidence type="ECO:0000259" key="3">
    <source>
        <dbReference type="Pfam" id="PF01361"/>
    </source>
</evidence>
<dbReference type="Gene3D" id="3.30.429.10">
    <property type="entry name" value="Macrophage Migration Inhibitory Factor"/>
    <property type="match status" value="1"/>
</dbReference>
<keyword evidence="5" id="KW-1185">Reference proteome</keyword>
<dbReference type="SUPFAM" id="SSF55331">
    <property type="entry name" value="Tautomerase/MIF"/>
    <property type="match status" value="1"/>
</dbReference>
<reference evidence="5" key="1">
    <citation type="submission" date="2024-06" db="EMBL/GenBank/DDBJ databases">
        <authorList>
            <person name="Chang H.C."/>
            <person name="Mun S.Y."/>
        </authorList>
    </citation>
    <scope>NUCLEOTIDE SEQUENCE [LARGE SCALE GENOMIC DNA]</scope>
    <source>
        <strain evidence="5">KT1</strain>
    </source>
</reference>
<dbReference type="InterPro" id="IPR004370">
    <property type="entry name" value="4-OT-like_dom"/>
</dbReference>
<dbReference type="EC" id="5.3.2.6" evidence="4"/>
<sequence length="68" mass="7693">MRRKINMPLVHIDLIEGRSTDQLRNLVKEVTAAVSKNTGAPAEHIHIVLNEMRPDRYSDGGVLRSDEK</sequence>
<accession>A0ABZ0Q6H2</accession>
<dbReference type="NCBIfam" id="NF002571">
    <property type="entry name" value="PRK02220.1"/>
    <property type="match status" value="1"/>
</dbReference>
<dbReference type="PANTHER" id="PTHR35530">
    <property type="entry name" value="TAUTOMERASE-RELATED"/>
    <property type="match status" value="1"/>
</dbReference>
<organism evidence="4 5">
    <name type="scientific">Pediococcus inopinatus</name>
    <dbReference type="NCBI Taxonomy" id="114090"/>
    <lineage>
        <taxon>Bacteria</taxon>
        <taxon>Bacillati</taxon>
        <taxon>Bacillota</taxon>
        <taxon>Bacilli</taxon>
        <taxon>Lactobacillales</taxon>
        <taxon>Lactobacillaceae</taxon>
        <taxon>Pediococcus</taxon>
    </lineage>
</organism>
<dbReference type="Pfam" id="PF01361">
    <property type="entry name" value="Tautomerase"/>
    <property type="match status" value="1"/>
</dbReference>